<keyword evidence="1" id="KW-0677">Repeat</keyword>
<dbReference type="GO" id="GO:0003729">
    <property type="term" value="F:mRNA binding"/>
    <property type="evidence" value="ECO:0007669"/>
    <property type="project" value="TreeGrafter"/>
</dbReference>
<dbReference type="GO" id="GO:0005737">
    <property type="term" value="C:cytoplasm"/>
    <property type="evidence" value="ECO:0007669"/>
    <property type="project" value="TreeGrafter"/>
</dbReference>
<dbReference type="Pfam" id="PF00806">
    <property type="entry name" value="PUF"/>
    <property type="match status" value="9"/>
</dbReference>
<dbReference type="PROSITE" id="PS50302">
    <property type="entry name" value="PUM"/>
    <property type="match status" value="8"/>
</dbReference>
<dbReference type="InterPro" id="IPR033712">
    <property type="entry name" value="Pumilio_RNA-bd"/>
</dbReference>
<evidence type="ECO:0000256" key="4">
    <source>
        <dbReference type="PROSITE-ProRule" id="PRU00317"/>
    </source>
</evidence>
<reference evidence="8" key="1">
    <citation type="journal article" date="2019" name="Gigascience">
        <title>De novo genome assembly of the endangered Acer yangbiense, a plant species with extremely small populations endemic to Yunnan Province, China.</title>
        <authorList>
            <person name="Yang J."/>
            <person name="Wariss H.M."/>
            <person name="Tao L."/>
            <person name="Zhang R."/>
            <person name="Yun Q."/>
            <person name="Hollingsworth P."/>
            <person name="Dao Z."/>
            <person name="Luo G."/>
            <person name="Guo H."/>
            <person name="Ma Y."/>
            <person name="Sun W."/>
        </authorList>
    </citation>
    <scope>NUCLEOTIDE SEQUENCE [LARGE SCALE GENOMIC DNA]</scope>
    <source>
        <strain evidence="8">cv. br00</strain>
    </source>
</reference>
<dbReference type="InterPro" id="IPR033133">
    <property type="entry name" value="PUM-HD"/>
</dbReference>
<feature type="region of interest" description="Disordered" evidence="5">
    <location>
        <begin position="179"/>
        <end position="215"/>
    </location>
</feature>
<dbReference type="PROSITE" id="PS50303">
    <property type="entry name" value="PUM_HD"/>
    <property type="match status" value="1"/>
</dbReference>
<feature type="repeat" description="Pumilio" evidence="4">
    <location>
        <begin position="732"/>
        <end position="767"/>
    </location>
</feature>
<keyword evidence="8" id="KW-1185">Reference proteome</keyword>
<dbReference type="PANTHER" id="PTHR12537:SF12">
    <property type="entry name" value="MATERNAL PROTEIN PUMILIO"/>
    <property type="match status" value="1"/>
</dbReference>
<protein>
    <recommendedName>
        <fullName evidence="6">PUM-HD domain-containing protein</fullName>
    </recommendedName>
</protein>
<dbReference type="InterPro" id="IPR012940">
    <property type="entry name" value="NABP"/>
</dbReference>
<evidence type="ECO:0000313" key="7">
    <source>
        <dbReference type="EMBL" id="KAB5544121.1"/>
    </source>
</evidence>
<dbReference type="PANTHER" id="PTHR12537">
    <property type="entry name" value="RNA BINDING PROTEIN PUMILIO-RELATED"/>
    <property type="match status" value="1"/>
</dbReference>
<dbReference type="SUPFAM" id="SSF48371">
    <property type="entry name" value="ARM repeat"/>
    <property type="match status" value="2"/>
</dbReference>
<sequence>MATGSSYIEMLPTVDDYLQGGFGGDLEDNLQSELELILQARHRNQRLERDLDRYRGGSAPPTFEGSLSAVGSLFRNYNLCDINGVTSSNGNCNDEVLTEEEIRSHPSYLSYYYSHDNINPRLPPPLLSKEDWRAAQRFQSSGSMLGGIGSLSKNKVVEDSDSPSLFSIQPGLSVHKVDVDQTELSNSRRNNAIRNAPSKWLDRGSSSPGLQRSRLGARRKSFADILQEGLDQPTSIPGYLSSPASRSTFANLLDTTGECDPHQVGLCDGMESLEGLHSGAAITDFTGTQSHINTFSRSFASAVGSSLSRSTTPEQQLLGRPAISSLRRVGSRVGPIEKKNVVGMTVQNNHSSGITEPGEIADTLSGLRLLNTRLTDEASHIRDQLQMDLDSELDFSFSMSNGADQALHQQLIETSEVESLSFSINHTDMLRNYGIIPNHNASKISYNGEVTIPRRTSSSTNLLSQMNSLGLGSLERSNVYHQNANIPIVDFTGHVPDDYSTMKLNSMIKNHLDTGGIGIGNGFNRLGNQVGSDLHSPVMDSHYAQSLQRMSDYATRDVASSSEPSVRDYFGTSEGDLDSIQKVYLETLLVQKKQQYELPILTKSGGLKQGYHRNSSYNLSMPYPENSAVKSMLPSVGSGGYRSGRAAHLASAMRSSMGGSTGTWQSDIGCNAERRQSSSLIDEFKNKKTGSFELSGIVGHVVEFSTDQYGSRFIQQKLETASVEETNKIFPEIIPHACSLMTDVFGNYVIQKFLDHGTESQRMELANQLTGHVLPLSLQMYGCRVIQKALEVIDVDRQTQMVAELDGSVMKCILDQNGNHVIQKCIECVPGDRIQFITSAFYGQVLALSTHPYGCRVIQRVLEHCKDMKTQQIIMDEIMQSVCTLAQDQYGNYVIQFLSDIPSSVRALCIHIDFSMLTKDMGLILFFGLRCIIGMKWHVLEHGKPQQRSVIISKLAGQIVLMSQQKFASNVVEKCLTFGGPDERQLLVNEMLGSTDENEPLQAMMKDPFGNYVVQKVLETCDDRSLELILSRIRVHLSALKRYTYGKHIVSRVEKLITTGGEESLEFILGKFSCSSLPCFYMHNSLSYAERRIRLSFSVSS</sequence>
<feature type="compositionally biased region" description="Low complexity" evidence="5">
    <location>
        <begin position="185"/>
        <end position="196"/>
    </location>
</feature>
<evidence type="ECO:0000256" key="3">
    <source>
        <dbReference type="ARBA" id="ARBA00022884"/>
    </source>
</evidence>
<dbReference type="InterPro" id="IPR016024">
    <property type="entry name" value="ARM-type_fold"/>
</dbReference>
<comment type="caution">
    <text evidence="7">The sequence shown here is derived from an EMBL/GenBank/DDBJ whole genome shotgun (WGS) entry which is preliminary data.</text>
</comment>
<keyword evidence="3" id="KW-0694">RNA-binding</keyword>
<dbReference type="InterPro" id="IPR001313">
    <property type="entry name" value="Pumilio_RNA-bd_rpt"/>
</dbReference>
<dbReference type="Pfam" id="PF07990">
    <property type="entry name" value="NABP"/>
    <property type="match status" value="2"/>
</dbReference>
<gene>
    <name evidence="7" type="ORF">DKX38_012233</name>
</gene>
<dbReference type="Gene3D" id="1.25.10.10">
    <property type="entry name" value="Leucine-rich Repeat Variant"/>
    <property type="match status" value="2"/>
</dbReference>
<accession>A0A5N5LPU1</accession>
<dbReference type="Proteomes" id="UP000326939">
    <property type="component" value="Chromosome 8"/>
</dbReference>
<feature type="repeat" description="Pumilio" evidence="4">
    <location>
        <begin position="877"/>
        <end position="913"/>
    </location>
</feature>
<evidence type="ECO:0000256" key="5">
    <source>
        <dbReference type="SAM" id="MobiDB-lite"/>
    </source>
</evidence>
<feature type="repeat" description="Pumilio" evidence="4">
    <location>
        <begin position="696"/>
        <end position="731"/>
    </location>
</feature>
<proteinExistence type="predicted"/>
<dbReference type="SMART" id="SM00025">
    <property type="entry name" value="Pumilio"/>
    <property type="match status" value="8"/>
</dbReference>
<feature type="repeat" description="Pumilio" evidence="4">
    <location>
        <begin position="840"/>
        <end position="876"/>
    </location>
</feature>
<feature type="repeat" description="Pumilio" evidence="4">
    <location>
        <begin position="954"/>
        <end position="989"/>
    </location>
</feature>
<evidence type="ECO:0000256" key="2">
    <source>
        <dbReference type="ARBA" id="ARBA00022845"/>
    </source>
</evidence>
<dbReference type="EMBL" id="VDCV01000008">
    <property type="protein sequence ID" value="KAB5544121.1"/>
    <property type="molecule type" value="Genomic_DNA"/>
</dbReference>
<feature type="repeat" description="Pumilio" evidence="4">
    <location>
        <begin position="990"/>
        <end position="1031"/>
    </location>
</feature>
<evidence type="ECO:0000259" key="6">
    <source>
        <dbReference type="PROSITE" id="PS50303"/>
    </source>
</evidence>
<feature type="repeat" description="Pumilio" evidence="4">
    <location>
        <begin position="768"/>
        <end position="803"/>
    </location>
</feature>
<evidence type="ECO:0000256" key="1">
    <source>
        <dbReference type="ARBA" id="ARBA00022737"/>
    </source>
</evidence>
<keyword evidence="2" id="KW-0810">Translation regulation</keyword>
<dbReference type="GO" id="GO:0006417">
    <property type="term" value="P:regulation of translation"/>
    <property type="evidence" value="ECO:0007669"/>
    <property type="project" value="UniProtKB-KW"/>
</dbReference>
<dbReference type="AlphaFoldDB" id="A0A5N5LPU1"/>
<organism evidence="7 8">
    <name type="scientific">Salix brachista</name>
    <dbReference type="NCBI Taxonomy" id="2182728"/>
    <lineage>
        <taxon>Eukaryota</taxon>
        <taxon>Viridiplantae</taxon>
        <taxon>Streptophyta</taxon>
        <taxon>Embryophyta</taxon>
        <taxon>Tracheophyta</taxon>
        <taxon>Spermatophyta</taxon>
        <taxon>Magnoliopsida</taxon>
        <taxon>eudicotyledons</taxon>
        <taxon>Gunneridae</taxon>
        <taxon>Pentapetalae</taxon>
        <taxon>rosids</taxon>
        <taxon>fabids</taxon>
        <taxon>Malpighiales</taxon>
        <taxon>Salicaceae</taxon>
        <taxon>Saliceae</taxon>
        <taxon>Salix</taxon>
    </lineage>
</organism>
<feature type="repeat" description="Pumilio" evidence="4">
    <location>
        <begin position="804"/>
        <end position="839"/>
    </location>
</feature>
<dbReference type="InterPro" id="IPR011989">
    <property type="entry name" value="ARM-like"/>
</dbReference>
<name>A0A5N5LPU1_9ROSI</name>
<dbReference type="CDD" id="cd07920">
    <property type="entry name" value="Pumilio"/>
    <property type="match status" value="1"/>
</dbReference>
<evidence type="ECO:0000313" key="8">
    <source>
        <dbReference type="Proteomes" id="UP000326939"/>
    </source>
</evidence>
<feature type="domain" description="PUM-HD" evidence="6">
    <location>
        <begin position="676"/>
        <end position="1057"/>
    </location>
</feature>